<dbReference type="CDD" id="cd12164">
    <property type="entry name" value="GDH_like_2"/>
    <property type="match status" value="1"/>
</dbReference>
<gene>
    <name evidence="4" type="ORF">KDX31_06420</name>
</gene>
<dbReference type="Proteomes" id="UP001059950">
    <property type="component" value="Chromosome"/>
</dbReference>
<proteinExistence type="predicted"/>
<sequence>MCPLIPFVHQLEDQEADQWCEALRAQLPDCDIRQFSQLSPEEQSRATVAVVANPSPGDVAQLPNLKWVHSVWAGVEGMMASLAHMPFAIVRLTDPQLAQTMSEAVLAWVMYLHRDMPHYRQQQSASQWRQLPYTDPANRHIALLGLGALGQESALRLVDNGFRVSGWSRSAKCIDAVRCYSGEQSLSELLSEADIVVNLLPLTPATEGLMDRAFFHQVKTGASLINFGRGATVVESDLLAALDSGQLSHAVLDVFAQEPLPPESLLWRHPGITLLPHISAPTSIQTASRIVAANISRYLLQGTLPECVDKSRGY</sequence>
<accession>A0ABY5GX99</accession>
<protein>
    <submittedName>
        <fullName evidence="4">Glyoxylate/hydroxypyruvate reductase A</fullName>
    </submittedName>
</protein>
<evidence type="ECO:0000256" key="1">
    <source>
        <dbReference type="ARBA" id="ARBA00023002"/>
    </source>
</evidence>
<reference evidence="4" key="1">
    <citation type="submission" date="2021-04" db="EMBL/GenBank/DDBJ databases">
        <title>Oceanospirillales bacteria with DddD are important DMSP degraders in coastal seawater.</title>
        <authorList>
            <person name="Liu J."/>
        </authorList>
    </citation>
    <scope>NUCLEOTIDE SEQUENCE</scope>
    <source>
        <strain evidence="4">GY6</strain>
    </source>
</reference>
<feature type="domain" description="D-isomer specific 2-hydroxyacid dehydrogenase NAD-binding" evidence="3">
    <location>
        <begin position="107"/>
        <end position="279"/>
    </location>
</feature>
<dbReference type="SUPFAM" id="SSF51735">
    <property type="entry name" value="NAD(P)-binding Rossmann-fold domains"/>
    <property type="match status" value="1"/>
</dbReference>
<evidence type="ECO:0000313" key="5">
    <source>
        <dbReference type="Proteomes" id="UP001059950"/>
    </source>
</evidence>
<dbReference type="EMBL" id="CP073344">
    <property type="protein sequence ID" value="UTW04636.1"/>
    <property type="molecule type" value="Genomic_DNA"/>
</dbReference>
<evidence type="ECO:0000313" key="4">
    <source>
        <dbReference type="EMBL" id="UTW04636.1"/>
    </source>
</evidence>
<dbReference type="Gene3D" id="3.40.50.720">
    <property type="entry name" value="NAD(P)-binding Rossmann-like Domain"/>
    <property type="match status" value="2"/>
</dbReference>
<keyword evidence="1" id="KW-0560">Oxidoreductase</keyword>
<dbReference type="InterPro" id="IPR036291">
    <property type="entry name" value="NAD(P)-bd_dom_sf"/>
</dbReference>
<name>A0ABY5GX99_9GAMM</name>
<dbReference type="PANTHER" id="PTHR43333">
    <property type="entry name" value="2-HACID_DH_C DOMAIN-CONTAINING PROTEIN"/>
    <property type="match status" value="1"/>
</dbReference>
<evidence type="ECO:0000259" key="3">
    <source>
        <dbReference type="Pfam" id="PF02826"/>
    </source>
</evidence>
<keyword evidence="5" id="KW-1185">Reference proteome</keyword>
<organism evidence="4 5">
    <name type="scientific">Amphritea atlantica</name>
    <dbReference type="NCBI Taxonomy" id="355243"/>
    <lineage>
        <taxon>Bacteria</taxon>
        <taxon>Pseudomonadati</taxon>
        <taxon>Pseudomonadota</taxon>
        <taxon>Gammaproteobacteria</taxon>
        <taxon>Oceanospirillales</taxon>
        <taxon>Oceanospirillaceae</taxon>
        <taxon>Amphritea</taxon>
    </lineage>
</organism>
<keyword evidence="2" id="KW-0520">NAD</keyword>
<dbReference type="Pfam" id="PF02826">
    <property type="entry name" value="2-Hacid_dh_C"/>
    <property type="match status" value="1"/>
</dbReference>
<dbReference type="InterPro" id="IPR006140">
    <property type="entry name" value="D-isomer_DH_NAD-bd"/>
</dbReference>
<dbReference type="PANTHER" id="PTHR43333:SF1">
    <property type="entry name" value="D-ISOMER SPECIFIC 2-HYDROXYACID DEHYDROGENASE NAD-BINDING DOMAIN-CONTAINING PROTEIN"/>
    <property type="match status" value="1"/>
</dbReference>
<evidence type="ECO:0000256" key="2">
    <source>
        <dbReference type="ARBA" id="ARBA00023027"/>
    </source>
</evidence>